<dbReference type="GO" id="GO:0000973">
    <property type="term" value="P:post-transcriptional tethering of RNA polymerase II gene DNA at nuclear periphery"/>
    <property type="evidence" value="ECO:0007669"/>
    <property type="project" value="TreeGrafter"/>
</dbReference>
<dbReference type="KEGG" id="loi:92361253"/>
<protein>
    <recommendedName>
        <fullName evidence="4">PCI domain-containing protein</fullName>
    </recommendedName>
</protein>
<dbReference type="GO" id="GO:0006368">
    <property type="term" value="P:transcription elongation by RNA polymerase II"/>
    <property type="evidence" value="ECO:0007669"/>
    <property type="project" value="TreeGrafter"/>
</dbReference>
<gene>
    <name evidence="2" type="ORF">LSCM4_05376</name>
</gene>
<evidence type="ECO:0000313" key="3">
    <source>
        <dbReference type="Proteomes" id="UP000674143"/>
    </source>
</evidence>
<dbReference type="GeneID" id="92361253"/>
<keyword evidence="3" id="KW-1185">Reference proteome</keyword>
<evidence type="ECO:0000256" key="1">
    <source>
        <dbReference type="SAM" id="MobiDB-lite"/>
    </source>
</evidence>
<proteinExistence type="predicted"/>
<feature type="compositionally biased region" description="Low complexity" evidence="1">
    <location>
        <begin position="368"/>
        <end position="392"/>
    </location>
</feature>
<dbReference type="EMBL" id="JAFHLR010000024">
    <property type="protein sequence ID" value="KAG5477980.1"/>
    <property type="molecule type" value="Genomic_DNA"/>
</dbReference>
<dbReference type="GO" id="GO:0070390">
    <property type="term" value="C:transcription export complex 2"/>
    <property type="evidence" value="ECO:0007669"/>
    <property type="project" value="TreeGrafter"/>
</dbReference>
<dbReference type="GO" id="GO:0003723">
    <property type="term" value="F:RNA binding"/>
    <property type="evidence" value="ECO:0007669"/>
    <property type="project" value="InterPro"/>
</dbReference>
<name>A0A836KPF9_9TRYP</name>
<feature type="region of interest" description="Disordered" evidence="1">
    <location>
        <begin position="463"/>
        <end position="561"/>
    </location>
</feature>
<feature type="region of interest" description="Disordered" evidence="1">
    <location>
        <begin position="326"/>
        <end position="406"/>
    </location>
</feature>
<accession>A0A836KPF9</accession>
<feature type="compositionally biased region" description="Polar residues" evidence="1">
    <location>
        <begin position="551"/>
        <end position="561"/>
    </location>
</feature>
<reference evidence="3" key="2">
    <citation type="journal article" date="2021" name="Sci. Data">
        <title>Chromosome-scale genome sequencing, assembly and annotation of six genomes from subfamily Leishmaniinae.</title>
        <authorList>
            <person name="Almutairi H."/>
            <person name="Urbaniak M.D."/>
            <person name="Bates M.D."/>
            <person name="Jariyapan N."/>
            <person name="Kwakye-Nuako G."/>
            <person name="Thomaz Soccol V."/>
            <person name="Al-Salem W.S."/>
            <person name="Dillon R.J."/>
            <person name="Bates P.A."/>
            <person name="Gatherer D."/>
        </authorList>
    </citation>
    <scope>NUCLEOTIDE SEQUENCE [LARGE SCALE GENOMIC DNA]</scope>
</reference>
<feature type="compositionally biased region" description="Low complexity" evidence="1">
    <location>
        <begin position="337"/>
        <end position="360"/>
    </location>
</feature>
<evidence type="ECO:0008006" key="4">
    <source>
        <dbReference type="Google" id="ProtNLM"/>
    </source>
</evidence>
<dbReference type="GO" id="GO:0016973">
    <property type="term" value="P:poly(A)+ mRNA export from nucleus"/>
    <property type="evidence" value="ECO:0007669"/>
    <property type="project" value="TreeGrafter"/>
</dbReference>
<dbReference type="PANTHER" id="PTHR12732">
    <property type="entry name" value="UNCHARACTERIZED PROTEASOME COMPONENT REGION PCI-CONTAINING"/>
    <property type="match status" value="1"/>
</dbReference>
<dbReference type="Proteomes" id="UP000674143">
    <property type="component" value="Unassembled WGS sequence"/>
</dbReference>
<dbReference type="PANTHER" id="PTHR12732:SF3">
    <property type="entry name" value="PCI DOMAIN-CONTAINING PROTEIN"/>
    <property type="match status" value="1"/>
</dbReference>
<evidence type="ECO:0000313" key="2">
    <source>
        <dbReference type="EMBL" id="KAG5477980.1"/>
    </source>
</evidence>
<dbReference type="AlphaFoldDB" id="A0A836KPF9"/>
<dbReference type="InterPro" id="IPR045114">
    <property type="entry name" value="Csn12-like"/>
</dbReference>
<sequence length="1073" mass="108933">MFGFWGFGGSASDGAPPPIGAPGRGGSVLGTPSNVVISAAGGPEPMSGLGNRSSSASVYHGSLDTRSESFSRFGGGNQTMSPLMFGGAAPINVGDGGSSSAARRGGYANMSNSQLGLVPRSGSAVSLSNIPVFGTGDPLPSHSPGPVPIIANPAAAIPASAAPIFATPVFSMALPLPSMPAPSGGGILGGCGSSRSGNRKNARSLGTAAPVLQSAATQSTPGASDAGGSVLGSAFAGFGTTGKGGNAPVPSVTASAAALPGVAASATFPATAPANAIVKGSVFRPKAATVATESPSLASVAVPPSSVFGASVLGSASTAAVAAPSAVTPAAPPPPAAAKTSATDANRSGSFFGESSSAFSAPPPKTPAPITSAFGTALPGASGSALSARPSGQQAAPLDGSKEPASFHVNPFARTAFSAGAASTPAATTSAFSPAASVSGPVGGGGSVFSAAAATPACSPASSFGASAASVKAPRPPTSSKELGNGADGGGAAAGRRRSRSVPRSNVAEGDGSGSGGPARPYLSNLDPTASPPAQGSRFEVPAPRHRQRQRASLPSHAQNPPSALLLMDTLPIPPLPADEKKLCIAARLCKSLLIQLASAATSGDHGRGGASSSRDEDIVKALEHAFFGVVGIEGVHGDFGKTAGEMLTLWNGHVRPMVASRGTRDSDDGSVTFPGEMWIALFALGTYLNTILSTLQSAKAGSYAVSSSAPASMTDLAAYKAGLRAHPVEALTDACHYANELSELLLTLFQRGGEADAPPYSVIPVVLRRVRSVFDEATARGVATVQSNLNTVTSKLFGVLNRRVKTSAVQPLQAPGEAPRWLLTRDSKEKECLLYSFACLIIEMIAADAPMNDDVDLFIEAFHGCFPSALAERCMLYYRRACALLRQPLRMSLVEEAAALLAKATVVYPLNAPLHNKRVLLVKLLAAELALGRLPPDEDWLALEVPQLVDVVNALKTSRLDLLDAALATHGPFFVTIGVHNVLCLARQRIALLMVVKFYLKRGCESRLCVSEMVRYHRLPYSTADAGVVWLLPLLVEKQINGVLDHDYLILSAKAPFDTYRREALADAAATA</sequence>
<dbReference type="RefSeq" id="XP_067062887.1">
    <property type="nucleotide sequence ID" value="XM_067207319.1"/>
</dbReference>
<organism evidence="2 3">
    <name type="scientific">Leishmania orientalis</name>
    <dbReference type="NCBI Taxonomy" id="2249476"/>
    <lineage>
        <taxon>Eukaryota</taxon>
        <taxon>Discoba</taxon>
        <taxon>Euglenozoa</taxon>
        <taxon>Kinetoplastea</taxon>
        <taxon>Metakinetoplastina</taxon>
        <taxon>Trypanosomatida</taxon>
        <taxon>Trypanosomatidae</taxon>
        <taxon>Leishmaniinae</taxon>
        <taxon>Leishmania</taxon>
    </lineage>
</organism>
<dbReference type="GO" id="GO:0003690">
    <property type="term" value="F:double-stranded DNA binding"/>
    <property type="evidence" value="ECO:0007669"/>
    <property type="project" value="InterPro"/>
</dbReference>
<comment type="caution">
    <text evidence="2">The sequence shown here is derived from an EMBL/GenBank/DDBJ whole genome shotgun (WGS) entry which is preliminary data.</text>
</comment>
<reference evidence="3" key="1">
    <citation type="journal article" date="2021" name="Microbiol. Resour. Announc.">
        <title>LGAAP: Leishmaniinae Genome Assembly and Annotation Pipeline.</title>
        <authorList>
            <person name="Almutairi H."/>
            <person name="Urbaniak M.D."/>
            <person name="Bates M.D."/>
            <person name="Jariyapan N."/>
            <person name="Kwakye-Nuako G."/>
            <person name="Thomaz-Soccol V."/>
            <person name="Al-Salem W.S."/>
            <person name="Dillon R.J."/>
            <person name="Bates P.A."/>
            <person name="Gatherer D."/>
        </authorList>
    </citation>
    <scope>NUCLEOTIDE SEQUENCE [LARGE SCALE GENOMIC DNA]</scope>
</reference>